<keyword evidence="2" id="KW-1185">Reference proteome</keyword>
<dbReference type="Proteomes" id="UP000204502">
    <property type="component" value="Segment"/>
</dbReference>
<name>A0A109QLP2_9CAUD</name>
<evidence type="ECO:0000313" key="1">
    <source>
        <dbReference type="EMBL" id="AMB18726.1"/>
    </source>
</evidence>
<dbReference type="EMBL" id="KU253712">
    <property type="protein sequence ID" value="AMB18726.1"/>
    <property type="molecule type" value="Genomic_DNA"/>
</dbReference>
<accession>A0A109QLP2</accession>
<dbReference type="RefSeq" id="YP_009274850.1">
    <property type="nucleotide sequence ID" value="NC_030920.1"/>
</dbReference>
<dbReference type="KEGG" id="vg:28801805"/>
<sequence>MKFSIKGQKMDKRYKDCFVVELKAMFGDADGYGSMEAGGFKKDRDEEELSEFLRLLERMEHLPGDEASELEGFEKWFEQDKFDWLSDPTRHGYASLDGYEIFYYDENGVKCEVELQRDLEDRLYDYLREWEDTKPEDMTAELGEALLETIRDIMAGGEF</sequence>
<protein>
    <submittedName>
        <fullName evidence="1">Uncharacterized protein</fullName>
    </submittedName>
</protein>
<dbReference type="OrthoDB" id="35470at10239"/>
<reference evidence="1 2" key="1">
    <citation type="journal article" date="2016" name="Genome Announc.">
        <title>Complete Genome Sequence of Bacillus megaterium Bacteriophage Eldridge.</title>
        <authorList>
            <person name="Reveille A.M."/>
            <person name="Eldridge K.A."/>
            <person name="Temple L.M."/>
        </authorList>
    </citation>
    <scope>NUCLEOTIDE SEQUENCE [LARGE SCALE GENOMIC DNA]</scope>
</reference>
<evidence type="ECO:0000313" key="2">
    <source>
        <dbReference type="Proteomes" id="UP000204502"/>
    </source>
</evidence>
<dbReference type="GeneID" id="28801805"/>
<proteinExistence type="predicted"/>
<organism evidence="1 2">
    <name type="scientific">Bacillus phage Eldridge</name>
    <dbReference type="NCBI Taxonomy" id="1776293"/>
    <lineage>
        <taxon>Viruses</taxon>
        <taxon>Duplodnaviria</taxon>
        <taxon>Heunggongvirae</taxon>
        <taxon>Uroviricota</taxon>
        <taxon>Caudoviricetes</taxon>
        <taxon>Herelleviridae</taxon>
        <taxon>Bastillevirinae</taxon>
        <taxon>Eldridgevirus</taxon>
        <taxon>Eldridgevirus eldridge</taxon>
    </lineage>
</organism>
<gene>
    <name evidence="1" type="ORF">Eldridge_0146</name>
</gene>